<dbReference type="SUPFAM" id="SSF53335">
    <property type="entry name" value="S-adenosyl-L-methionine-dependent methyltransferases"/>
    <property type="match status" value="1"/>
</dbReference>
<evidence type="ECO:0000313" key="8">
    <source>
        <dbReference type="Proteomes" id="UP001180087"/>
    </source>
</evidence>
<dbReference type="RefSeq" id="WP_348029814.1">
    <property type="nucleotide sequence ID" value="NZ_CP129113.1"/>
</dbReference>
<dbReference type="GO" id="GO:0005840">
    <property type="term" value="C:ribosome"/>
    <property type="evidence" value="ECO:0007669"/>
    <property type="project" value="UniProtKB-KW"/>
</dbReference>
<comment type="catalytic activity">
    <reaction evidence="6">
        <text>L-lysyl-[protein] + 3 S-adenosyl-L-methionine = N(6),N(6),N(6)-trimethyl-L-lysyl-[protein] + 3 S-adenosyl-L-homocysteine + 3 H(+)</text>
        <dbReference type="Rhea" id="RHEA:54192"/>
        <dbReference type="Rhea" id="RHEA-COMP:9752"/>
        <dbReference type="Rhea" id="RHEA-COMP:13826"/>
        <dbReference type="ChEBI" id="CHEBI:15378"/>
        <dbReference type="ChEBI" id="CHEBI:29969"/>
        <dbReference type="ChEBI" id="CHEBI:57856"/>
        <dbReference type="ChEBI" id="CHEBI:59789"/>
        <dbReference type="ChEBI" id="CHEBI:61961"/>
    </reaction>
</comment>
<name>A0ABY9L2B6_9BACI</name>
<dbReference type="Gene3D" id="3.40.50.150">
    <property type="entry name" value="Vaccinia Virus protein VP39"/>
    <property type="match status" value="1"/>
</dbReference>
<dbReference type="Pfam" id="PF06325">
    <property type="entry name" value="PrmA"/>
    <property type="match status" value="1"/>
</dbReference>
<keyword evidence="2 6" id="KW-0963">Cytoplasm</keyword>
<evidence type="ECO:0000313" key="7">
    <source>
        <dbReference type="EMBL" id="WLV26032.1"/>
    </source>
</evidence>
<keyword evidence="7" id="KW-0689">Ribosomal protein</keyword>
<dbReference type="Proteomes" id="UP001180087">
    <property type="component" value="Chromosome"/>
</dbReference>
<evidence type="ECO:0000256" key="5">
    <source>
        <dbReference type="ARBA" id="ARBA00022691"/>
    </source>
</evidence>
<comment type="similarity">
    <text evidence="1 6">Belongs to the methyltransferase superfamily. PrmA family.</text>
</comment>
<gene>
    <name evidence="6 7" type="primary">prmA</name>
    <name evidence="7" type="ORF">QR721_08080</name>
</gene>
<proteinExistence type="inferred from homology"/>
<feature type="binding site" evidence="6">
    <location>
        <position position="248"/>
    </location>
    <ligand>
        <name>S-adenosyl-L-methionine</name>
        <dbReference type="ChEBI" id="CHEBI:59789"/>
    </ligand>
</feature>
<dbReference type="CDD" id="cd02440">
    <property type="entry name" value="AdoMet_MTases"/>
    <property type="match status" value="1"/>
</dbReference>
<evidence type="ECO:0000256" key="4">
    <source>
        <dbReference type="ARBA" id="ARBA00022679"/>
    </source>
</evidence>
<accession>A0ABY9L2B6</accession>
<keyword evidence="7" id="KW-0687">Ribonucleoprotein</keyword>
<keyword evidence="3 6" id="KW-0489">Methyltransferase</keyword>
<dbReference type="EMBL" id="CP129113">
    <property type="protein sequence ID" value="WLV26032.1"/>
    <property type="molecule type" value="Genomic_DNA"/>
</dbReference>
<feature type="binding site" evidence="6">
    <location>
        <position position="162"/>
    </location>
    <ligand>
        <name>S-adenosyl-L-methionine</name>
        <dbReference type="ChEBI" id="CHEBI:59789"/>
    </ligand>
</feature>
<dbReference type="GO" id="GO:0032259">
    <property type="term" value="P:methylation"/>
    <property type="evidence" value="ECO:0007669"/>
    <property type="project" value="UniProtKB-KW"/>
</dbReference>
<organism evidence="7 8">
    <name type="scientific">Aciduricibacillus chroicocephali</name>
    <dbReference type="NCBI Taxonomy" id="3054939"/>
    <lineage>
        <taxon>Bacteria</taxon>
        <taxon>Bacillati</taxon>
        <taxon>Bacillota</taxon>
        <taxon>Bacilli</taxon>
        <taxon>Bacillales</taxon>
        <taxon>Bacillaceae</taxon>
        <taxon>Aciduricibacillus</taxon>
    </lineage>
</organism>
<dbReference type="InterPro" id="IPR004498">
    <property type="entry name" value="Ribosomal_PrmA_MeTrfase"/>
</dbReference>
<evidence type="ECO:0000256" key="3">
    <source>
        <dbReference type="ARBA" id="ARBA00022603"/>
    </source>
</evidence>
<dbReference type="PIRSF" id="PIRSF000401">
    <property type="entry name" value="RPL11_MTase"/>
    <property type="match status" value="1"/>
</dbReference>
<keyword evidence="8" id="KW-1185">Reference proteome</keyword>
<sequence>MDWIEVCIHTTNEAVEAVSNILHEEGAAGVSIEDPAELLKERPDKFGEMYSLDPADYPEEGVYVKAYLAETDELPGNLKKIRSRVDELSDFGIDIGRGTLTQRDIVEESWANAWKQYYKPVKVSDHITIVPEWESYTPESSDEKIIKMDPGMAFGTGTHATTSLSIQALDRHVKKGDFILDVGCGSGILGIAALLLGASEVHAYDIDEVAIESTISNAVLNGVETKLIAKRNSLLEGISAEADIIVSNILAEIIVQFTDDAWNCLKEGGRFLVSGIISEKQEMVEERLIKSGFQIESVHEQDDWISISAIKQQ</sequence>
<feature type="binding site" evidence="6">
    <location>
        <position position="205"/>
    </location>
    <ligand>
        <name>S-adenosyl-L-methionine</name>
        <dbReference type="ChEBI" id="CHEBI:59789"/>
    </ligand>
</feature>
<dbReference type="PANTHER" id="PTHR43648">
    <property type="entry name" value="ELECTRON TRANSFER FLAVOPROTEIN BETA SUBUNIT LYSINE METHYLTRANSFERASE"/>
    <property type="match status" value="1"/>
</dbReference>
<evidence type="ECO:0000256" key="6">
    <source>
        <dbReference type="HAMAP-Rule" id="MF_00735"/>
    </source>
</evidence>
<feature type="binding site" evidence="6">
    <location>
        <position position="183"/>
    </location>
    <ligand>
        <name>S-adenosyl-L-methionine</name>
        <dbReference type="ChEBI" id="CHEBI:59789"/>
    </ligand>
</feature>
<dbReference type="InterPro" id="IPR050078">
    <property type="entry name" value="Ribosomal_L11_MeTrfase_PrmA"/>
</dbReference>
<dbReference type="GO" id="GO:0008168">
    <property type="term" value="F:methyltransferase activity"/>
    <property type="evidence" value="ECO:0007669"/>
    <property type="project" value="UniProtKB-KW"/>
</dbReference>
<evidence type="ECO:0000256" key="1">
    <source>
        <dbReference type="ARBA" id="ARBA00009741"/>
    </source>
</evidence>
<dbReference type="PANTHER" id="PTHR43648:SF1">
    <property type="entry name" value="ELECTRON TRANSFER FLAVOPROTEIN BETA SUBUNIT LYSINE METHYLTRANSFERASE"/>
    <property type="match status" value="1"/>
</dbReference>
<reference evidence="7" key="1">
    <citation type="submission" date="2023-06" db="EMBL/GenBank/DDBJ databases">
        <title>A Treasure from Seagulls: Isolation and Description of Aciduricobacillus qingdaonensis gen. nov., sp. nov., a Rare Obligately Uric Acid-utilizing Member in the Family Bacillaceae.</title>
        <authorList>
            <person name="Liu W."/>
            <person name="Wang B."/>
        </authorList>
    </citation>
    <scope>NUCLEOTIDE SEQUENCE</scope>
    <source>
        <strain evidence="7">44XB</strain>
    </source>
</reference>
<keyword evidence="5 6" id="KW-0949">S-adenosyl-L-methionine</keyword>
<evidence type="ECO:0000256" key="2">
    <source>
        <dbReference type="ARBA" id="ARBA00022490"/>
    </source>
</evidence>
<dbReference type="HAMAP" id="MF_00735">
    <property type="entry name" value="Methyltr_PrmA"/>
    <property type="match status" value="1"/>
</dbReference>
<dbReference type="EC" id="2.1.1.-" evidence="6"/>
<dbReference type="NCBIfam" id="TIGR00406">
    <property type="entry name" value="prmA"/>
    <property type="match status" value="1"/>
</dbReference>
<dbReference type="InterPro" id="IPR029063">
    <property type="entry name" value="SAM-dependent_MTases_sf"/>
</dbReference>
<comment type="subcellular location">
    <subcellularLocation>
        <location evidence="6">Cytoplasm</location>
    </subcellularLocation>
</comment>
<protein>
    <recommendedName>
        <fullName evidence="6">Ribosomal protein L11 methyltransferase</fullName>
        <shortName evidence="6">L11 Mtase</shortName>
        <ecNumber evidence="6">2.1.1.-</ecNumber>
    </recommendedName>
</protein>
<comment type="function">
    <text evidence="6">Methylates ribosomal protein L11.</text>
</comment>
<keyword evidence="4 6" id="KW-0808">Transferase</keyword>